<feature type="compositionally biased region" description="Gly residues" evidence="1">
    <location>
        <begin position="26"/>
        <end position="38"/>
    </location>
</feature>
<dbReference type="AlphaFoldDB" id="A0A8J3N0X8"/>
<dbReference type="EMBL" id="BNJK01000001">
    <property type="protein sequence ID" value="GHO90752.1"/>
    <property type="molecule type" value="Genomic_DNA"/>
</dbReference>
<protein>
    <submittedName>
        <fullName evidence="2">Uncharacterized protein</fullName>
    </submittedName>
</protein>
<sequence length="64" mass="6938">MVWLRTTLIQVRRIPQRGQSRQSTGAEGGGTETESGGGEESKREEKSGHNTALTRRGLSVVLLS</sequence>
<comment type="caution">
    <text evidence="2">The sequence shown here is derived from an EMBL/GenBank/DDBJ whole genome shotgun (WGS) entry which is preliminary data.</text>
</comment>
<evidence type="ECO:0000313" key="2">
    <source>
        <dbReference type="EMBL" id="GHO90752.1"/>
    </source>
</evidence>
<evidence type="ECO:0000313" key="3">
    <source>
        <dbReference type="Proteomes" id="UP000597444"/>
    </source>
</evidence>
<name>A0A8J3N0X8_9CHLR</name>
<dbReference type="Proteomes" id="UP000597444">
    <property type="component" value="Unassembled WGS sequence"/>
</dbReference>
<dbReference type="RefSeq" id="WP_220201698.1">
    <property type="nucleotide sequence ID" value="NZ_BNJK01000001.1"/>
</dbReference>
<feature type="compositionally biased region" description="Basic and acidic residues" evidence="1">
    <location>
        <begin position="39"/>
        <end position="48"/>
    </location>
</feature>
<feature type="region of interest" description="Disordered" evidence="1">
    <location>
        <begin position="14"/>
        <end position="64"/>
    </location>
</feature>
<keyword evidence="3" id="KW-1185">Reference proteome</keyword>
<organism evidence="2 3">
    <name type="scientific">Reticulibacter mediterranei</name>
    <dbReference type="NCBI Taxonomy" id="2778369"/>
    <lineage>
        <taxon>Bacteria</taxon>
        <taxon>Bacillati</taxon>
        <taxon>Chloroflexota</taxon>
        <taxon>Ktedonobacteria</taxon>
        <taxon>Ktedonobacterales</taxon>
        <taxon>Reticulibacteraceae</taxon>
        <taxon>Reticulibacter</taxon>
    </lineage>
</organism>
<gene>
    <name evidence="2" type="ORF">KSF_008000</name>
</gene>
<evidence type="ECO:0000256" key="1">
    <source>
        <dbReference type="SAM" id="MobiDB-lite"/>
    </source>
</evidence>
<reference evidence="2" key="1">
    <citation type="submission" date="2020-10" db="EMBL/GenBank/DDBJ databases">
        <title>Taxonomic study of unclassified bacteria belonging to the class Ktedonobacteria.</title>
        <authorList>
            <person name="Yabe S."/>
            <person name="Wang C.M."/>
            <person name="Zheng Y."/>
            <person name="Sakai Y."/>
            <person name="Cavaletti L."/>
            <person name="Monciardini P."/>
            <person name="Donadio S."/>
        </authorList>
    </citation>
    <scope>NUCLEOTIDE SEQUENCE</scope>
    <source>
        <strain evidence="2">ID150040</strain>
    </source>
</reference>
<proteinExistence type="predicted"/>
<accession>A0A8J3N0X8</accession>